<organism evidence="7 8">
    <name type="scientific">Candidatus Allofournierella pullistercoris</name>
    <dbReference type="NCBI Taxonomy" id="2838597"/>
    <lineage>
        <taxon>Bacteria</taxon>
        <taxon>Bacillati</taxon>
        <taxon>Bacillota</taxon>
        <taxon>Clostridia</taxon>
        <taxon>Eubacteriales</taxon>
        <taxon>Oscillospiraceae</taxon>
        <taxon>Allofournierella</taxon>
    </lineage>
</organism>
<evidence type="ECO:0000256" key="5">
    <source>
        <dbReference type="SAM" id="MobiDB-lite"/>
    </source>
</evidence>
<comment type="caution">
    <text evidence="7">The sequence shown here is derived from an EMBL/GenBank/DDBJ whole genome shotgun (WGS) entry which is preliminary data.</text>
</comment>
<comment type="similarity">
    <text evidence="1">Belongs to the peptidase S41A family.</text>
</comment>
<evidence type="ECO:0000256" key="3">
    <source>
        <dbReference type="ARBA" id="ARBA00022801"/>
    </source>
</evidence>
<dbReference type="GO" id="GO:0006508">
    <property type="term" value="P:proteolysis"/>
    <property type="evidence" value="ECO:0007669"/>
    <property type="project" value="UniProtKB-KW"/>
</dbReference>
<evidence type="ECO:0000256" key="2">
    <source>
        <dbReference type="ARBA" id="ARBA00022670"/>
    </source>
</evidence>
<dbReference type="Gene3D" id="3.90.226.10">
    <property type="entry name" value="2-enoyl-CoA Hydratase, Chain A, domain 1"/>
    <property type="match status" value="1"/>
</dbReference>
<dbReference type="GO" id="GO:0008236">
    <property type="term" value="F:serine-type peptidase activity"/>
    <property type="evidence" value="ECO:0007669"/>
    <property type="project" value="UniProtKB-KW"/>
</dbReference>
<feature type="compositionally biased region" description="Polar residues" evidence="5">
    <location>
        <begin position="399"/>
        <end position="410"/>
    </location>
</feature>
<dbReference type="InterPro" id="IPR029045">
    <property type="entry name" value="ClpP/crotonase-like_dom_sf"/>
</dbReference>
<dbReference type="PANTHER" id="PTHR32060">
    <property type="entry name" value="TAIL-SPECIFIC PROTEASE"/>
    <property type="match status" value="1"/>
</dbReference>
<reference evidence="7" key="2">
    <citation type="submission" date="2021-04" db="EMBL/GenBank/DDBJ databases">
        <authorList>
            <person name="Gilroy R."/>
        </authorList>
    </citation>
    <scope>NUCLEOTIDE SEQUENCE</scope>
    <source>
        <strain evidence="7">B5_2728</strain>
    </source>
</reference>
<keyword evidence="3" id="KW-0378">Hydrolase</keyword>
<evidence type="ECO:0000256" key="1">
    <source>
        <dbReference type="ARBA" id="ARBA00009179"/>
    </source>
</evidence>
<proteinExistence type="inferred from homology"/>
<dbReference type="Pfam" id="PF03572">
    <property type="entry name" value="Peptidase_S41"/>
    <property type="match status" value="1"/>
</dbReference>
<feature type="domain" description="PDZ" evidence="6">
    <location>
        <begin position="95"/>
        <end position="164"/>
    </location>
</feature>
<dbReference type="CDD" id="cd07560">
    <property type="entry name" value="Peptidase_S41_CPP"/>
    <property type="match status" value="1"/>
</dbReference>
<dbReference type="InterPro" id="IPR004447">
    <property type="entry name" value="Peptidase_S41A"/>
</dbReference>
<dbReference type="Proteomes" id="UP000713596">
    <property type="component" value="Unassembled WGS sequence"/>
</dbReference>
<dbReference type="InterPro" id="IPR041489">
    <property type="entry name" value="PDZ_6"/>
</dbReference>
<dbReference type="EMBL" id="JAHLFP010000008">
    <property type="protein sequence ID" value="MBU3805558.1"/>
    <property type="molecule type" value="Genomic_DNA"/>
</dbReference>
<evidence type="ECO:0000259" key="6">
    <source>
        <dbReference type="PROSITE" id="PS50106"/>
    </source>
</evidence>
<feature type="region of interest" description="Disordered" evidence="5">
    <location>
        <begin position="399"/>
        <end position="476"/>
    </location>
</feature>
<dbReference type="GO" id="GO:0030288">
    <property type="term" value="C:outer membrane-bounded periplasmic space"/>
    <property type="evidence" value="ECO:0007669"/>
    <property type="project" value="TreeGrafter"/>
</dbReference>
<dbReference type="SUPFAM" id="SSF52096">
    <property type="entry name" value="ClpP/crotonase"/>
    <property type="match status" value="1"/>
</dbReference>
<dbReference type="Pfam" id="PF17820">
    <property type="entry name" value="PDZ_6"/>
    <property type="match status" value="1"/>
</dbReference>
<evidence type="ECO:0000256" key="4">
    <source>
        <dbReference type="ARBA" id="ARBA00022825"/>
    </source>
</evidence>
<evidence type="ECO:0000313" key="8">
    <source>
        <dbReference type="Proteomes" id="UP000713596"/>
    </source>
</evidence>
<dbReference type="InterPro" id="IPR036034">
    <property type="entry name" value="PDZ_sf"/>
</dbReference>
<dbReference type="SMART" id="SM00228">
    <property type="entry name" value="PDZ"/>
    <property type="match status" value="1"/>
</dbReference>
<keyword evidence="2" id="KW-0645">Protease</keyword>
<feature type="compositionally biased region" description="Low complexity" evidence="5">
    <location>
        <begin position="426"/>
        <end position="447"/>
    </location>
</feature>
<feature type="compositionally biased region" description="Acidic residues" evidence="5">
    <location>
        <begin position="448"/>
        <end position="460"/>
    </location>
</feature>
<reference evidence="7" key="1">
    <citation type="journal article" date="2021" name="PeerJ">
        <title>Extensive microbial diversity within the chicken gut microbiome revealed by metagenomics and culture.</title>
        <authorList>
            <person name="Gilroy R."/>
            <person name="Ravi A."/>
            <person name="Getino M."/>
            <person name="Pursley I."/>
            <person name="Horton D.L."/>
            <person name="Alikhan N.F."/>
            <person name="Baker D."/>
            <person name="Gharbi K."/>
            <person name="Hall N."/>
            <person name="Watson M."/>
            <person name="Adriaenssens E.M."/>
            <person name="Foster-Nyarko E."/>
            <person name="Jarju S."/>
            <person name="Secka A."/>
            <person name="Antonio M."/>
            <person name="Oren A."/>
            <person name="Chaudhuri R.R."/>
            <person name="La Ragione R."/>
            <person name="Hildebrand F."/>
            <person name="Pallen M.J."/>
        </authorList>
    </citation>
    <scope>NUCLEOTIDE SEQUENCE</scope>
    <source>
        <strain evidence="7">B5_2728</strain>
    </source>
</reference>
<sequence length="476" mass="50061">MNKKISISMALTIAIIAMTVTFSVTMILARQVFDSTIPSIKEKETMYSKLAEIDKYVRANYYGDIQDATLNDMIGHGYMMGIGDAYSSYYSAKQYAELVDIQNGKLLGIGVEVVKDSSGYARITKVYEASPASDLGLEVGGFITAIDGAEVKGLTAANVTARLRGEAGTSVTITYMALDGTTSDFTLNRSKYSIPSVEYQMLEDSYGYVKILRFDSTTQGQLSRAVDDLYQRGAKAYVFDLRDNEGGLLEVAINSIDMLVPEGTIAFAQDKEGQKTLLGSSDDNAMDRPMVVLVNQNTASSAELFAYSLRQIGGAQLVGTTTRGKGTIQAEPHRMSDGSAIVFTTAMLVLPDGTTFDGTGLTVDVEAAAKADGSDNVLLGVDKDTQVQKALGVAKTMAGVTTSGVQSESTPAEGGDAPATSEATSGEGEATPAEGEAGFTEGEGAPAEGEDAPAEGEDAPAGEQSTLNESEPAAQE</sequence>
<gene>
    <name evidence="7" type="ORF">H9882_01450</name>
</gene>
<evidence type="ECO:0000313" key="7">
    <source>
        <dbReference type="EMBL" id="MBU3805558.1"/>
    </source>
</evidence>
<dbReference type="SMART" id="SM00245">
    <property type="entry name" value="TSPc"/>
    <property type="match status" value="1"/>
</dbReference>
<dbReference type="AlphaFoldDB" id="A0A948T0W6"/>
<dbReference type="Gene3D" id="3.30.750.44">
    <property type="match status" value="1"/>
</dbReference>
<dbReference type="InterPro" id="IPR005151">
    <property type="entry name" value="Tail-specific_protease"/>
</dbReference>
<dbReference type="CDD" id="cd06782">
    <property type="entry name" value="cpPDZ_CPP-like"/>
    <property type="match status" value="1"/>
</dbReference>
<accession>A0A948T0W6</accession>
<dbReference type="InterPro" id="IPR001478">
    <property type="entry name" value="PDZ"/>
</dbReference>
<dbReference type="SUPFAM" id="SSF50156">
    <property type="entry name" value="PDZ domain-like"/>
    <property type="match status" value="1"/>
</dbReference>
<keyword evidence="4" id="KW-0720">Serine protease</keyword>
<dbReference type="Gene3D" id="2.30.42.10">
    <property type="match status" value="1"/>
</dbReference>
<dbReference type="PROSITE" id="PS50106">
    <property type="entry name" value="PDZ"/>
    <property type="match status" value="1"/>
</dbReference>
<dbReference type="PANTHER" id="PTHR32060:SF30">
    <property type="entry name" value="CARBOXY-TERMINAL PROCESSING PROTEASE CTPA"/>
    <property type="match status" value="1"/>
</dbReference>
<protein>
    <submittedName>
        <fullName evidence="7">PDZ domain-containing protein</fullName>
    </submittedName>
</protein>
<dbReference type="GO" id="GO:0004175">
    <property type="term" value="F:endopeptidase activity"/>
    <property type="evidence" value="ECO:0007669"/>
    <property type="project" value="TreeGrafter"/>
</dbReference>
<name>A0A948T0W6_9FIRM</name>
<dbReference type="GO" id="GO:0007165">
    <property type="term" value="P:signal transduction"/>
    <property type="evidence" value="ECO:0007669"/>
    <property type="project" value="TreeGrafter"/>
</dbReference>